<feature type="compositionally biased region" description="Pro residues" evidence="1">
    <location>
        <begin position="58"/>
        <end position="85"/>
    </location>
</feature>
<accession>A0AAE1EK38</accession>
<gene>
    <name evidence="2" type="ORF">Pcinc_038388</name>
</gene>
<evidence type="ECO:0000313" key="3">
    <source>
        <dbReference type="Proteomes" id="UP001286313"/>
    </source>
</evidence>
<organism evidence="2 3">
    <name type="scientific">Petrolisthes cinctipes</name>
    <name type="common">Flat porcelain crab</name>
    <dbReference type="NCBI Taxonomy" id="88211"/>
    <lineage>
        <taxon>Eukaryota</taxon>
        <taxon>Metazoa</taxon>
        <taxon>Ecdysozoa</taxon>
        <taxon>Arthropoda</taxon>
        <taxon>Crustacea</taxon>
        <taxon>Multicrustacea</taxon>
        <taxon>Malacostraca</taxon>
        <taxon>Eumalacostraca</taxon>
        <taxon>Eucarida</taxon>
        <taxon>Decapoda</taxon>
        <taxon>Pleocyemata</taxon>
        <taxon>Anomura</taxon>
        <taxon>Galatheoidea</taxon>
        <taxon>Porcellanidae</taxon>
        <taxon>Petrolisthes</taxon>
    </lineage>
</organism>
<sequence>MIELQLLSATVHRGKKPEGEEMELAGATESPPHHSQPTYPSTVHNSTPTYSSTFPEAPQYPPLMPPPSPPSMSRPTFDPIPPYPRLSPHSTSH</sequence>
<dbReference type="AlphaFoldDB" id="A0AAE1EK38"/>
<dbReference type="EMBL" id="JAWQEG010006314">
    <property type="protein sequence ID" value="KAK3855192.1"/>
    <property type="molecule type" value="Genomic_DNA"/>
</dbReference>
<evidence type="ECO:0000256" key="1">
    <source>
        <dbReference type="SAM" id="MobiDB-lite"/>
    </source>
</evidence>
<dbReference type="Proteomes" id="UP001286313">
    <property type="component" value="Unassembled WGS sequence"/>
</dbReference>
<proteinExistence type="predicted"/>
<protein>
    <submittedName>
        <fullName evidence="2">Uncharacterized protein</fullName>
    </submittedName>
</protein>
<reference evidence="2" key="1">
    <citation type="submission" date="2023-10" db="EMBL/GenBank/DDBJ databases">
        <title>Genome assemblies of two species of porcelain crab, Petrolisthes cinctipes and Petrolisthes manimaculis (Anomura: Porcellanidae).</title>
        <authorList>
            <person name="Angst P."/>
        </authorList>
    </citation>
    <scope>NUCLEOTIDE SEQUENCE</scope>
    <source>
        <strain evidence="2">PB745_01</strain>
        <tissue evidence="2">Gill</tissue>
    </source>
</reference>
<comment type="caution">
    <text evidence="2">The sequence shown here is derived from an EMBL/GenBank/DDBJ whole genome shotgun (WGS) entry which is preliminary data.</text>
</comment>
<feature type="region of interest" description="Disordered" evidence="1">
    <location>
        <begin position="1"/>
        <end position="93"/>
    </location>
</feature>
<name>A0AAE1EK38_PETCI</name>
<feature type="compositionally biased region" description="Polar residues" evidence="1">
    <location>
        <begin position="33"/>
        <end position="54"/>
    </location>
</feature>
<keyword evidence="3" id="KW-1185">Reference proteome</keyword>
<evidence type="ECO:0000313" key="2">
    <source>
        <dbReference type="EMBL" id="KAK3855192.1"/>
    </source>
</evidence>